<feature type="chain" id="PRO_5041295950" evidence="7">
    <location>
        <begin position="24"/>
        <end position="453"/>
    </location>
</feature>
<organism evidence="8 9">
    <name type="scientific">Geodia barretti</name>
    <name type="common">Barrett's horny sponge</name>
    <dbReference type="NCBI Taxonomy" id="519541"/>
    <lineage>
        <taxon>Eukaryota</taxon>
        <taxon>Metazoa</taxon>
        <taxon>Porifera</taxon>
        <taxon>Demospongiae</taxon>
        <taxon>Heteroscleromorpha</taxon>
        <taxon>Tetractinellida</taxon>
        <taxon>Astrophorina</taxon>
        <taxon>Geodiidae</taxon>
        <taxon>Geodia</taxon>
    </lineage>
</organism>
<dbReference type="PANTHER" id="PTHR31736">
    <property type="match status" value="1"/>
</dbReference>
<dbReference type="Pfam" id="PF00295">
    <property type="entry name" value="Glyco_hydro_28"/>
    <property type="match status" value="1"/>
</dbReference>
<name>A0AA35QWZ4_GEOBA</name>
<dbReference type="EMBL" id="CASHTH010000236">
    <property type="protein sequence ID" value="CAI7994976.1"/>
    <property type="molecule type" value="Genomic_DNA"/>
</dbReference>
<keyword evidence="4" id="KW-0325">Glycoprotein</keyword>
<dbReference type="Proteomes" id="UP001174909">
    <property type="component" value="Unassembled WGS sequence"/>
</dbReference>
<keyword evidence="5 6" id="KW-0326">Glycosidase</keyword>
<protein>
    <submittedName>
        <fullName evidence="8">Polygalacturonase ADPG1</fullName>
    </submittedName>
</protein>
<reference evidence="8" key="1">
    <citation type="submission" date="2023-03" db="EMBL/GenBank/DDBJ databases">
        <authorList>
            <person name="Steffen K."/>
            <person name="Cardenas P."/>
        </authorList>
    </citation>
    <scope>NUCLEOTIDE SEQUENCE</scope>
</reference>
<evidence type="ECO:0000256" key="7">
    <source>
        <dbReference type="SAM" id="SignalP"/>
    </source>
</evidence>
<proteinExistence type="inferred from homology"/>
<dbReference type="GO" id="GO:0005975">
    <property type="term" value="P:carbohydrate metabolic process"/>
    <property type="evidence" value="ECO:0007669"/>
    <property type="project" value="InterPro"/>
</dbReference>
<evidence type="ECO:0000256" key="6">
    <source>
        <dbReference type="RuleBase" id="RU361169"/>
    </source>
</evidence>
<dbReference type="Gene3D" id="2.160.20.10">
    <property type="entry name" value="Single-stranded right-handed beta-helix, Pectin lyase-like"/>
    <property type="match status" value="1"/>
</dbReference>
<evidence type="ECO:0000256" key="3">
    <source>
        <dbReference type="ARBA" id="ARBA00023157"/>
    </source>
</evidence>
<dbReference type="GO" id="GO:0046576">
    <property type="term" value="F:rhamnogalacturonan alpha-L-rhamnopyranosyl-(1-&gt;4)-alpha-D-galactopyranosyluronide lyase activity"/>
    <property type="evidence" value="ECO:0007669"/>
    <property type="project" value="UniProtKB-ARBA"/>
</dbReference>
<dbReference type="InterPro" id="IPR011050">
    <property type="entry name" value="Pectin_lyase_fold/virulence"/>
</dbReference>
<keyword evidence="2 6" id="KW-0378">Hydrolase</keyword>
<evidence type="ECO:0000256" key="5">
    <source>
        <dbReference type="ARBA" id="ARBA00023295"/>
    </source>
</evidence>
<evidence type="ECO:0000256" key="4">
    <source>
        <dbReference type="ARBA" id="ARBA00023180"/>
    </source>
</evidence>
<dbReference type="InterPro" id="IPR000743">
    <property type="entry name" value="Glyco_hydro_28"/>
</dbReference>
<dbReference type="PANTHER" id="PTHR31736:SF19">
    <property type="entry name" value="PECTIN LYASE SUPERFAMILY PROTEIN-RELATED"/>
    <property type="match status" value="1"/>
</dbReference>
<comment type="caution">
    <text evidence="8">The sequence shown here is derived from an EMBL/GenBank/DDBJ whole genome shotgun (WGS) entry which is preliminary data.</text>
</comment>
<evidence type="ECO:0000313" key="9">
    <source>
        <dbReference type="Proteomes" id="UP001174909"/>
    </source>
</evidence>
<dbReference type="GO" id="GO:0004650">
    <property type="term" value="F:polygalacturonase activity"/>
    <property type="evidence" value="ECO:0007669"/>
    <property type="project" value="InterPro"/>
</dbReference>
<dbReference type="InterPro" id="IPR012334">
    <property type="entry name" value="Pectin_lyas_fold"/>
</dbReference>
<feature type="signal peptide" evidence="7">
    <location>
        <begin position="1"/>
        <end position="23"/>
    </location>
</feature>
<keyword evidence="3" id="KW-1015">Disulfide bond</keyword>
<comment type="similarity">
    <text evidence="1 6">Belongs to the glycosyl hydrolase 28 family.</text>
</comment>
<sequence length="453" mass="49595">MKTSIVILVALAFQLLSLEVATGITVVSIDSYGAIANDSSVGAAVSNSHAIAEALQKAAPGEAVLVPRYSHYYTFSSVVSDIADGIQLWIEGELIAVSNITAWPYDGNDYLNILQIENCKDFVLTGHYLGAIRGQGYKWWVNTVFNFIDKTRPNMVEMTNCTNVVVESLRVYNSPRYHFHLSNMTDLIVRDIYIWVDVTAQRDLLEKAKVKRSTSGSGAWNLPMFPLNTDGIDPSGRNILIKNITCQNFDDVVAVKPGKLLTDGCTQNVTVDGAKVIFGVGMSIGSVPPDSDINCIRDVWIRNVEFTNPLKAIYVKTNSGKDGFGIIDNINYQNISIHDPILWPIYIGPQQQKEPDGGGDGIWPPPQPLVNVTNILLQNVTSDNGWLNAGVLRCAESNPCRGITLDNVHVSGWASDFYVCENTQGTVTNSTPVPSCMVNNTMQQGMTTSQNIL</sequence>
<dbReference type="AlphaFoldDB" id="A0AA35QWZ4"/>
<evidence type="ECO:0000256" key="2">
    <source>
        <dbReference type="ARBA" id="ARBA00022801"/>
    </source>
</evidence>
<gene>
    <name evidence="8" type="ORF">GBAR_LOCUS1586</name>
</gene>
<evidence type="ECO:0000313" key="8">
    <source>
        <dbReference type="EMBL" id="CAI7994976.1"/>
    </source>
</evidence>
<keyword evidence="7" id="KW-0732">Signal</keyword>
<evidence type="ECO:0000256" key="1">
    <source>
        <dbReference type="ARBA" id="ARBA00008834"/>
    </source>
</evidence>
<dbReference type="SUPFAM" id="SSF51126">
    <property type="entry name" value="Pectin lyase-like"/>
    <property type="match status" value="1"/>
</dbReference>
<keyword evidence="9" id="KW-1185">Reference proteome</keyword>
<accession>A0AA35QWZ4</accession>